<evidence type="ECO:0000259" key="2">
    <source>
        <dbReference type="Pfam" id="PF25381"/>
    </source>
</evidence>
<feature type="compositionally biased region" description="Acidic residues" evidence="1">
    <location>
        <begin position="1169"/>
        <end position="1189"/>
    </location>
</feature>
<feature type="compositionally biased region" description="Polar residues" evidence="1">
    <location>
        <begin position="804"/>
        <end position="821"/>
    </location>
</feature>
<evidence type="ECO:0000313" key="3">
    <source>
        <dbReference type="EMBL" id="TEB27001.1"/>
    </source>
</evidence>
<feature type="region of interest" description="Disordered" evidence="1">
    <location>
        <begin position="1"/>
        <end position="23"/>
    </location>
</feature>
<feature type="compositionally biased region" description="Polar residues" evidence="1">
    <location>
        <begin position="1074"/>
        <end position="1091"/>
    </location>
</feature>
<accession>A0A4Y7SZ58</accession>
<feature type="compositionally biased region" description="Basic and acidic residues" evidence="1">
    <location>
        <begin position="1400"/>
        <end position="1409"/>
    </location>
</feature>
<feature type="compositionally biased region" description="Low complexity" evidence="1">
    <location>
        <begin position="983"/>
        <end position="994"/>
    </location>
</feature>
<gene>
    <name evidence="3" type="ORF">FA13DRAFT_1765372</name>
</gene>
<feature type="compositionally biased region" description="Low complexity" evidence="1">
    <location>
        <begin position="1200"/>
        <end position="1239"/>
    </location>
</feature>
<protein>
    <recommendedName>
        <fullName evidence="2">Skg3/CAF120-like PH-like domain-containing protein</fullName>
    </recommendedName>
</protein>
<dbReference type="OrthoDB" id="5563754at2759"/>
<evidence type="ECO:0000313" key="4">
    <source>
        <dbReference type="Proteomes" id="UP000298030"/>
    </source>
</evidence>
<feature type="region of interest" description="Disordered" evidence="1">
    <location>
        <begin position="335"/>
        <end position="361"/>
    </location>
</feature>
<feature type="region of interest" description="Disordered" evidence="1">
    <location>
        <begin position="1400"/>
        <end position="1437"/>
    </location>
</feature>
<feature type="compositionally biased region" description="Polar residues" evidence="1">
    <location>
        <begin position="571"/>
        <end position="590"/>
    </location>
</feature>
<organism evidence="3 4">
    <name type="scientific">Coprinellus micaceus</name>
    <name type="common">Glistening ink-cap mushroom</name>
    <name type="synonym">Coprinus micaceus</name>
    <dbReference type="NCBI Taxonomy" id="71717"/>
    <lineage>
        <taxon>Eukaryota</taxon>
        <taxon>Fungi</taxon>
        <taxon>Dikarya</taxon>
        <taxon>Basidiomycota</taxon>
        <taxon>Agaricomycotina</taxon>
        <taxon>Agaricomycetes</taxon>
        <taxon>Agaricomycetidae</taxon>
        <taxon>Agaricales</taxon>
        <taxon>Agaricineae</taxon>
        <taxon>Psathyrellaceae</taxon>
        <taxon>Coprinellus</taxon>
    </lineage>
</organism>
<feature type="compositionally biased region" description="Low complexity" evidence="1">
    <location>
        <begin position="1105"/>
        <end position="1116"/>
    </location>
</feature>
<feature type="domain" description="Skg3/CAF120-like PH-like" evidence="2">
    <location>
        <begin position="302"/>
        <end position="498"/>
    </location>
</feature>
<dbReference type="STRING" id="71717.A0A4Y7SZ58"/>
<feature type="compositionally biased region" description="Low complexity" evidence="1">
    <location>
        <begin position="47"/>
        <end position="60"/>
    </location>
</feature>
<feature type="compositionally biased region" description="Low complexity" evidence="1">
    <location>
        <begin position="1159"/>
        <end position="1168"/>
    </location>
</feature>
<keyword evidence="4" id="KW-1185">Reference proteome</keyword>
<dbReference type="InterPro" id="IPR011993">
    <property type="entry name" value="PH-like_dom_sf"/>
</dbReference>
<sequence length="1644" mass="175445">MGSNRCDYQVRAASNSRSPGRHGRISGLLCFLQESTERGGPVPDVGAPASARKAAKPPNAGHGEARPIELFSSQFLDTQIAGQPGGEQAAEDDITGRQRWRERASAAITARESLRTPGGPAPPVPGAQGQSTPLHPEIRSVVGLTVAHAHKIYFSGPLVRRIERQPDGQRPHKDEGWTEVWAQLGGTTLSIWDMKEVQEASRQGTEVPPIYVNVTDAFIQVLGSVTVPATATSPPKRYVNVLTLNTAGSNLLLFSCPSTDALISWASALRLSAWEKSRLEEIYTAHLIRVTLKNRDYPSPLTRGKLEGWAQIRIAGQTDWKRVWLSISEGSSLQGSESRDSASPAPHHQQSGSVSAGGKNRLSKLFGNKEQNVGQNHLPPKATIFMYGGMKPKERKKPLLTLTDISQAFAVYPERPELIPRSTLIKVEGTFGDEDLAQSMKSREGWVLVMPLMEHLGPTGNQSTEMLKWVVALHDAFNLYGRPQAWTWDPRDPQSLMFGYPVGIQKELLFLDRESAEKMDPRIDRTAAIRYRLREMLIEFMKSPNVQQVAGDSMAGGPPFLPPIPGVENSPRGQQAAPNGGQQFSPQRYQTGGPGGPQLPQLPPLSFSGESEHPPDLNRPLTPITEGGSVMTHPIGTSGDNQQQSTNSTGFSPRSPQQLQRQLSSAPSQDQPAPQPTYGQNDQSTVLGRDLNQSPMAMSPSASYTTASTSMYAASGVPPPLESSTTQTSLAGAVSPVGRSSVDSSRTNGGGARVPLGPPLNLSPNRRGDSVSNHALPSPPPPVVAKDSPPEVSQDGLEDEGIFNQHNTLQTPPLQPSSSTGHRNDDLVNEAGAMFFMQEQNGRIATQPARQPVQFDDEERDGYDSSSDIELSSRAAQKQKAPLSSIASDATSLASSNSQRQPVRQNTPMTFSDARVGGAAGDVSNNGPSPIPSPTFAVNTPSYATEAPSRPTVDRGYAPTGRPALGRKPSGARAPQPIPKGFSSGQVAGHSSSSPLPSQLEASEDEEAEEAFSSNRQHSQLPAHQDGQGEKSPAMVSTSSAAAPVVQKQGINAGYDDDDVEALAALAYLDVSEPPQQSAIPPSDSLTSSNGGAPIVTIEPLQGPSASASSDLSSGSVIKSSFAPSRQAEERKKKAQAQQAAQQAAVTKPGRANGRRRTAAAAAGAWGESSDEDEEEEEDDEDEDVDSDGELAQAPPPPRMQQQQQQQQQQAAAMHQPFPQSSVYPSVGGASPAEAPSSSYTHSRPPRTLPQPPLGSRPGPDDFAGQQIRRQGSDQYIENGRRTYYDEGPQPQSRPNLQTSGAARQNVWSQVLDAGRPGANFVSPNEPNQNSKDTFVQLEPSETMTKAFTPQGLLSAGMQDKQDRSAKRQEELARETGASLINVPNKPPPPQTGLLGAVTAHERERKREGGLGAALTEREREKRVAEERQRRFDEQQRQQMDQMQQGGSMYGAPYGFNPMMNPMMMGMNPMMGMPPMMSGGGMMPGQGPMAPMMTGGGMNPMMTGGGMNPMMGYGMFNPQHMFAAQQAAQAYQNAMMAFSVAGSQVGGDGGQGQNPSVIGGNMGGFDPRMSMNMMGMGGMMGGMPMMNPGPLNAQTTGMSQFDPRFGPAGANGNPGGSQLGSGHNSPITRGSSPLRQSSRPASPK</sequence>
<feature type="region of interest" description="Disordered" evidence="1">
    <location>
        <begin position="1589"/>
        <end position="1644"/>
    </location>
</feature>
<comment type="caution">
    <text evidence="3">The sequence shown here is derived from an EMBL/GenBank/DDBJ whole genome shotgun (WGS) entry which is preliminary data.</text>
</comment>
<name>A0A4Y7SZ58_COPMI</name>
<feature type="region of interest" description="Disordered" evidence="1">
    <location>
        <begin position="36"/>
        <end position="65"/>
    </location>
</feature>
<feature type="region of interest" description="Disordered" evidence="1">
    <location>
        <begin position="1073"/>
        <end position="1303"/>
    </location>
</feature>
<feature type="compositionally biased region" description="Polar residues" evidence="1">
    <location>
        <begin position="864"/>
        <end position="876"/>
    </location>
</feature>
<feature type="compositionally biased region" description="Polar residues" evidence="1">
    <location>
        <begin position="1620"/>
        <end position="1644"/>
    </location>
</feature>
<feature type="compositionally biased region" description="Polar residues" evidence="1">
    <location>
        <begin position="1290"/>
        <end position="1303"/>
    </location>
</feature>
<evidence type="ECO:0000256" key="1">
    <source>
        <dbReference type="SAM" id="MobiDB-lite"/>
    </source>
</evidence>
<dbReference type="Gene3D" id="2.30.29.30">
    <property type="entry name" value="Pleckstrin-homology domain (PH domain)/Phosphotyrosine-binding domain (PTB)"/>
    <property type="match status" value="1"/>
</dbReference>
<dbReference type="Pfam" id="PF25381">
    <property type="entry name" value="PH_26"/>
    <property type="match status" value="1"/>
</dbReference>
<proteinExistence type="predicted"/>
<dbReference type="InterPro" id="IPR058155">
    <property type="entry name" value="Skg3/CAF120-like_PH"/>
</dbReference>
<feature type="compositionally biased region" description="Low complexity" evidence="1">
    <location>
        <begin position="652"/>
        <end position="672"/>
    </location>
</feature>
<dbReference type="Proteomes" id="UP000298030">
    <property type="component" value="Unassembled WGS sequence"/>
</dbReference>
<feature type="region of interest" description="Disordered" evidence="1">
    <location>
        <begin position="549"/>
        <end position="1042"/>
    </location>
</feature>
<feature type="region of interest" description="Disordered" evidence="1">
    <location>
        <begin position="113"/>
        <end position="132"/>
    </location>
</feature>
<dbReference type="EMBL" id="QPFP01000043">
    <property type="protein sequence ID" value="TEB27001.1"/>
    <property type="molecule type" value="Genomic_DNA"/>
</dbReference>
<feature type="compositionally biased region" description="Low complexity" evidence="1">
    <location>
        <begin position="1136"/>
        <end position="1145"/>
    </location>
</feature>
<feature type="compositionally biased region" description="Basic and acidic residues" evidence="1">
    <location>
        <begin position="1416"/>
        <end position="1436"/>
    </location>
</feature>
<feature type="compositionally biased region" description="Polar residues" evidence="1">
    <location>
        <begin position="638"/>
        <end position="651"/>
    </location>
</feature>
<feature type="compositionally biased region" description="Polar residues" evidence="1">
    <location>
        <begin position="677"/>
        <end position="695"/>
    </location>
</feature>
<feature type="compositionally biased region" description="Low complexity" evidence="1">
    <location>
        <begin position="696"/>
        <end position="715"/>
    </location>
</feature>
<feature type="compositionally biased region" description="Polar residues" evidence="1">
    <location>
        <begin position="885"/>
        <end position="910"/>
    </location>
</feature>
<reference evidence="3 4" key="1">
    <citation type="journal article" date="2019" name="Nat. Ecol. Evol.">
        <title>Megaphylogeny resolves global patterns of mushroom evolution.</title>
        <authorList>
            <person name="Varga T."/>
            <person name="Krizsan K."/>
            <person name="Foldi C."/>
            <person name="Dima B."/>
            <person name="Sanchez-Garcia M."/>
            <person name="Sanchez-Ramirez S."/>
            <person name="Szollosi G.J."/>
            <person name="Szarkandi J.G."/>
            <person name="Papp V."/>
            <person name="Albert L."/>
            <person name="Andreopoulos W."/>
            <person name="Angelini C."/>
            <person name="Antonin V."/>
            <person name="Barry K.W."/>
            <person name="Bougher N.L."/>
            <person name="Buchanan P."/>
            <person name="Buyck B."/>
            <person name="Bense V."/>
            <person name="Catcheside P."/>
            <person name="Chovatia M."/>
            <person name="Cooper J."/>
            <person name="Damon W."/>
            <person name="Desjardin D."/>
            <person name="Finy P."/>
            <person name="Geml J."/>
            <person name="Haridas S."/>
            <person name="Hughes K."/>
            <person name="Justo A."/>
            <person name="Karasinski D."/>
            <person name="Kautmanova I."/>
            <person name="Kiss B."/>
            <person name="Kocsube S."/>
            <person name="Kotiranta H."/>
            <person name="LaButti K.M."/>
            <person name="Lechner B.E."/>
            <person name="Liimatainen K."/>
            <person name="Lipzen A."/>
            <person name="Lukacs Z."/>
            <person name="Mihaltcheva S."/>
            <person name="Morgado L.N."/>
            <person name="Niskanen T."/>
            <person name="Noordeloos M.E."/>
            <person name="Ohm R.A."/>
            <person name="Ortiz-Santana B."/>
            <person name="Ovrebo C."/>
            <person name="Racz N."/>
            <person name="Riley R."/>
            <person name="Savchenko A."/>
            <person name="Shiryaev A."/>
            <person name="Soop K."/>
            <person name="Spirin V."/>
            <person name="Szebenyi C."/>
            <person name="Tomsovsky M."/>
            <person name="Tulloss R.E."/>
            <person name="Uehling J."/>
            <person name="Grigoriev I.V."/>
            <person name="Vagvolgyi C."/>
            <person name="Papp T."/>
            <person name="Martin F.M."/>
            <person name="Miettinen O."/>
            <person name="Hibbett D.S."/>
            <person name="Nagy L.G."/>
        </authorList>
    </citation>
    <scope>NUCLEOTIDE SEQUENCE [LARGE SCALE GENOMIC DNA]</scope>
    <source>
        <strain evidence="3 4">FP101781</strain>
    </source>
</reference>
<dbReference type="SUPFAM" id="SSF50729">
    <property type="entry name" value="PH domain-like"/>
    <property type="match status" value="1"/>
</dbReference>